<organism evidence="2 3">
    <name type="scientific">Plectosphaerella cucumerina</name>
    <dbReference type="NCBI Taxonomy" id="40658"/>
    <lineage>
        <taxon>Eukaryota</taxon>
        <taxon>Fungi</taxon>
        <taxon>Dikarya</taxon>
        <taxon>Ascomycota</taxon>
        <taxon>Pezizomycotina</taxon>
        <taxon>Sordariomycetes</taxon>
        <taxon>Hypocreomycetidae</taxon>
        <taxon>Glomerellales</taxon>
        <taxon>Plectosphaerellaceae</taxon>
        <taxon>Plectosphaerella</taxon>
    </lineage>
</organism>
<proteinExistence type="predicted"/>
<dbReference type="GO" id="GO:0004622">
    <property type="term" value="F:phosphatidylcholine lysophospholipase activity"/>
    <property type="evidence" value="ECO:0007669"/>
    <property type="project" value="TreeGrafter"/>
</dbReference>
<dbReference type="InterPro" id="IPR051532">
    <property type="entry name" value="Ester_Hydrolysis_Enzymes"/>
</dbReference>
<dbReference type="CDD" id="cd00229">
    <property type="entry name" value="SGNH_hydrolase"/>
    <property type="match status" value="1"/>
</dbReference>
<dbReference type="Proteomes" id="UP000813385">
    <property type="component" value="Unassembled WGS sequence"/>
</dbReference>
<reference evidence="2" key="1">
    <citation type="journal article" date="2021" name="Nat. Commun.">
        <title>Genetic determinants of endophytism in the Arabidopsis root mycobiome.</title>
        <authorList>
            <person name="Mesny F."/>
            <person name="Miyauchi S."/>
            <person name="Thiergart T."/>
            <person name="Pickel B."/>
            <person name="Atanasova L."/>
            <person name="Karlsson M."/>
            <person name="Huettel B."/>
            <person name="Barry K.W."/>
            <person name="Haridas S."/>
            <person name="Chen C."/>
            <person name="Bauer D."/>
            <person name="Andreopoulos W."/>
            <person name="Pangilinan J."/>
            <person name="LaButti K."/>
            <person name="Riley R."/>
            <person name="Lipzen A."/>
            <person name="Clum A."/>
            <person name="Drula E."/>
            <person name="Henrissat B."/>
            <person name="Kohler A."/>
            <person name="Grigoriev I.V."/>
            <person name="Martin F.M."/>
            <person name="Hacquard S."/>
        </authorList>
    </citation>
    <scope>NUCLEOTIDE SEQUENCE</scope>
    <source>
        <strain evidence="2">MPI-CAGE-AT-0016</strain>
    </source>
</reference>
<dbReference type="OrthoDB" id="408760at2759"/>
<sequence>MPGPKKPLRILCFGDSLTSGYYGMGTGCRPYSITFEEKLSSAFPDRDVKVTENGMPGDVVSFKAFNQRLDEELRRTAVPYDWVIILGGTNDLAYGVATETICDALETAYTLALKGDRKVLALTVPETHGTKAALKARRGEINDFIMKYDSPNFYAFDLHAAIPYAALSEERRKQYWDDGVHLTSDGYDWMGNHIGAALIKFMIQNVGATDRRSRRMLRYAQDELMFEEEDGNPNRIDEGYVIVRFKDLD</sequence>
<dbReference type="InterPro" id="IPR013830">
    <property type="entry name" value="SGNH_hydro"/>
</dbReference>
<dbReference type="EMBL" id="JAGPXD010000001">
    <property type="protein sequence ID" value="KAH7375956.1"/>
    <property type="molecule type" value="Genomic_DNA"/>
</dbReference>
<keyword evidence="3" id="KW-1185">Reference proteome</keyword>
<gene>
    <name evidence="2" type="ORF">B0T11DRAFT_271299</name>
</gene>
<evidence type="ECO:0000313" key="2">
    <source>
        <dbReference type="EMBL" id="KAH7375956.1"/>
    </source>
</evidence>
<feature type="domain" description="SGNH hydrolase-type esterase" evidence="1">
    <location>
        <begin position="12"/>
        <end position="188"/>
    </location>
</feature>
<dbReference type="PANTHER" id="PTHR30383:SF19">
    <property type="entry name" value="FIBRONECTIN TYPE-III DOMAIN-CONTAINING PROTEIN"/>
    <property type="match status" value="1"/>
</dbReference>
<evidence type="ECO:0000259" key="1">
    <source>
        <dbReference type="Pfam" id="PF13472"/>
    </source>
</evidence>
<comment type="caution">
    <text evidence="2">The sequence shown here is derived from an EMBL/GenBank/DDBJ whole genome shotgun (WGS) entry which is preliminary data.</text>
</comment>
<dbReference type="SUPFAM" id="SSF52266">
    <property type="entry name" value="SGNH hydrolase"/>
    <property type="match status" value="1"/>
</dbReference>
<dbReference type="AlphaFoldDB" id="A0A8K0TVI8"/>
<dbReference type="InterPro" id="IPR036514">
    <property type="entry name" value="SGNH_hydro_sf"/>
</dbReference>
<keyword evidence="2" id="KW-0378">Hydrolase</keyword>
<dbReference type="Gene3D" id="3.40.50.1110">
    <property type="entry name" value="SGNH hydrolase"/>
    <property type="match status" value="1"/>
</dbReference>
<dbReference type="PROSITE" id="PS51257">
    <property type="entry name" value="PROKAR_LIPOPROTEIN"/>
    <property type="match status" value="1"/>
</dbReference>
<protein>
    <submittedName>
        <fullName evidence="2">SGNH hydrolase-type esterase domain-containing protein</fullName>
    </submittedName>
</protein>
<evidence type="ECO:0000313" key="3">
    <source>
        <dbReference type="Proteomes" id="UP000813385"/>
    </source>
</evidence>
<dbReference type="Pfam" id="PF13472">
    <property type="entry name" value="Lipase_GDSL_2"/>
    <property type="match status" value="1"/>
</dbReference>
<name>A0A8K0TVI8_9PEZI</name>
<accession>A0A8K0TVI8</accession>
<dbReference type="PANTHER" id="PTHR30383">
    <property type="entry name" value="THIOESTERASE 1/PROTEASE 1/LYSOPHOSPHOLIPASE L1"/>
    <property type="match status" value="1"/>
</dbReference>